<keyword evidence="1 4" id="KW-0808">Transferase</keyword>
<dbReference type="RefSeq" id="WP_166320748.1">
    <property type="nucleotide sequence ID" value="NZ_CP049866.1"/>
</dbReference>
<dbReference type="CDD" id="cd04301">
    <property type="entry name" value="NAT_SF"/>
    <property type="match status" value="1"/>
</dbReference>
<dbReference type="KEGG" id="npi:G7071_18110"/>
<proteinExistence type="predicted"/>
<keyword evidence="5" id="KW-1185">Reference proteome</keyword>
<dbReference type="Gene3D" id="3.40.630.30">
    <property type="match status" value="1"/>
</dbReference>
<evidence type="ECO:0000259" key="3">
    <source>
        <dbReference type="PROSITE" id="PS51186"/>
    </source>
</evidence>
<sequence length="177" mass="19497">MPYLPARGGQHNVGMTVIRLAQPADLTGVLAVGRATWPPTYTPLVGEEYVQQVLASWWTESGTMSAIADGRVWVAEDGGEITGMAMYGVEDRVVDLWKLYVRPERQAEGTGRALLRSVIDATRDCADLITVAYMDGNAVAQAFYERAGFVETRREVDTMGGPDDVWMELRPRAEGEE</sequence>
<dbReference type="PANTHER" id="PTHR43877">
    <property type="entry name" value="AMINOALKYLPHOSPHONATE N-ACETYLTRANSFERASE-RELATED-RELATED"/>
    <property type="match status" value="1"/>
</dbReference>
<evidence type="ECO:0000256" key="1">
    <source>
        <dbReference type="ARBA" id="ARBA00022679"/>
    </source>
</evidence>
<protein>
    <submittedName>
        <fullName evidence="4">GNAT family N-acetyltransferase</fullName>
    </submittedName>
</protein>
<dbReference type="InterPro" id="IPR050832">
    <property type="entry name" value="Bact_Acetyltransf"/>
</dbReference>
<dbReference type="InterPro" id="IPR000182">
    <property type="entry name" value="GNAT_dom"/>
</dbReference>
<dbReference type="PROSITE" id="PS51186">
    <property type="entry name" value="GNAT"/>
    <property type="match status" value="1"/>
</dbReference>
<dbReference type="Pfam" id="PF13508">
    <property type="entry name" value="Acetyltransf_7"/>
    <property type="match status" value="1"/>
</dbReference>
<dbReference type="AlphaFoldDB" id="A0A6G7YK03"/>
<dbReference type="SUPFAM" id="SSF55729">
    <property type="entry name" value="Acyl-CoA N-acyltransferases (Nat)"/>
    <property type="match status" value="1"/>
</dbReference>
<dbReference type="InterPro" id="IPR016181">
    <property type="entry name" value="Acyl_CoA_acyltransferase"/>
</dbReference>
<evidence type="ECO:0000313" key="5">
    <source>
        <dbReference type="Proteomes" id="UP000502035"/>
    </source>
</evidence>
<gene>
    <name evidence="4" type="ORF">G7071_18110</name>
</gene>
<evidence type="ECO:0000256" key="2">
    <source>
        <dbReference type="ARBA" id="ARBA00023315"/>
    </source>
</evidence>
<dbReference type="Proteomes" id="UP000502035">
    <property type="component" value="Chromosome"/>
</dbReference>
<organism evidence="4 5">
    <name type="scientific">Nocardioides piscis</name>
    <dbReference type="NCBI Taxonomy" id="2714938"/>
    <lineage>
        <taxon>Bacteria</taxon>
        <taxon>Bacillati</taxon>
        <taxon>Actinomycetota</taxon>
        <taxon>Actinomycetes</taxon>
        <taxon>Propionibacteriales</taxon>
        <taxon>Nocardioidaceae</taxon>
        <taxon>Nocardioides</taxon>
    </lineage>
</organism>
<evidence type="ECO:0000313" key="4">
    <source>
        <dbReference type="EMBL" id="QIK77065.1"/>
    </source>
</evidence>
<dbReference type="PANTHER" id="PTHR43877:SF1">
    <property type="entry name" value="ACETYLTRANSFERASE"/>
    <property type="match status" value="1"/>
</dbReference>
<feature type="domain" description="N-acetyltransferase" evidence="3">
    <location>
        <begin position="16"/>
        <end position="172"/>
    </location>
</feature>
<keyword evidence="2" id="KW-0012">Acyltransferase</keyword>
<reference evidence="4 5" key="1">
    <citation type="submission" date="2020-03" db="EMBL/GenBank/DDBJ databases">
        <title>Nocardioides sp. nov., isolated from fish.</title>
        <authorList>
            <person name="Hyun D.-W."/>
            <person name="Bae J.-W."/>
        </authorList>
    </citation>
    <scope>NUCLEOTIDE SEQUENCE [LARGE SCALE GENOMIC DNA]</scope>
    <source>
        <strain evidence="4 5">HDW12A</strain>
    </source>
</reference>
<name>A0A6G7YK03_9ACTN</name>
<accession>A0A6G7YK03</accession>
<dbReference type="GO" id="GO:0016747">
    <property type="term" value="F:acyltransferase activity, transferring groups other than amino-acyl groups"/>
    <property type="evidence" value="ECO:0007669"/>
    <property type="project" value="InterPro"/>
</dbReference>
<dbReference type="EMBL" id="CP049866">
    <property type="protein sequence ID" value="QIK77065.1"/>
    <property type="molecule type" value="Genomic_DNA"/>
</dbReference>